<evidence type="ECO:0008006" key="3">
    <source>
        <dbReference type="Google" id="ProtNLM"/>
    </source>
</evidence>
<sequence>MQSATKTCQNCKAPFTIEPEDFNFYEKIKVPPPTWCWRCRLARRLVWRNERSLYKRICDFCKKDIISMYPPGTPFPVYCHDCWWGDGWSPLDYGKDYDFVVPFFEQFAELQKVVPKPALYATGNVGSEYCNYTAHMKGGYWMFGSWFSENCGYGQTVLESKDCWDCLFIKNCELCWASIDCVRCNQTHFSQNCTDCFNSAFLYDCRNCQNCMFSFNLRNKSYYVFNKQVSKEEFEKIRHDTLSSAAALEKAMHDFKDMAGKAALHKFMTGERNNNVSGEFIYSSKNVHFSYYINDGENEKYAVRGGKGEKDAMDVFGVHAGELAYECNNIDFSSRCLFSINGENNINSDYLVDSDHVSNSFGCISLRKKDHCILNRQYGEKTYKELRSKIITQMSEKPYTDKKGRTYAYGELFPIEVSPHSYNETLAQEYVPITEEQAVNLGYAWQNTEEKSYSVTKKWNDLPDTIEEVWDSILSEVILCQAWDTDKKAAQEHKCSKAFKITPNELAMYKRWNVPLPRKCPNTRNFEMSQLRNPVNFWHRQCMCDYEIYGNSIKHQHHPEGRCPNEFETSYAPERPEIVYCESCYNAEVV</sequence>
<proteinExistence type="predicted"/>
<dbReference type="AlphaFoldDB" id="A0A1G2C6R3"/>
<reference evidence="1 2" key="1">
    <citation type="journal article" date="2016" name="Nat. Commun.">
        <title>Thousands of microbial genomes shed light on interconnected biogeochemical processes in an aquifer system.</title>
        <authorList>
            <person name="Anantharaman K."/>
            <person name="Brown C.T."/>
            <person name="Hug L.A."/>
            <person name="Sharon I."/>
            <person name="Castelle C.J."/>
            <person name="Probst A.J."/>
            <person name="Thomas B.C."/>
            <person name="Singh A."/>
            <person name="Wilkins M.J."/>
            <person name="Karaoz U."/>
            <person name="Brodie E.L."/>
            <person name="Williams K.H."/>
            <person name="Hubbard S.S."/>
            <person name="Banfield J.F."/>
        </authorList>
    </citation>
    <scope>NUCLEOTIDE SEQUENCE [LARGE SCALE GENOMIC DNA]</scope>
</reference>
<dbReference type="Proteomes" id="UP000176648">
    <property type="component" value="Unassembled WGS sequence"/>
</dbReference>
<dbReference type="EMBL" id="MHKU01000030">
    <property type="protein sequence ID" value="OGY96469.1"/>
    <property type="molecule type" value="Genomic_DNA"/>
</dbReference>
<comment type="caution">
    <text evidence="1">The sequence shown here is derived from an EMBL/GenBank/DDBJ whole genome shotgun (WGS) entry which is preliminary data.</text>
</comment>
<name>A0A1G2C6R3_9BACT</name>
<gene>
    <name evidence="1" type="ORF">A2122_02105</name>
</gene>
<accession>A0A1G2C6R3</accession>
<dbReference type="STRING" id="1798644.A2122_02105"/>
<protein>
    <recommendedName>
        <fullName evidence="3">Zinc-binding domain-containing protein</fullName>
    </recommendedName>
</protein>
<organism evidence="1 2">
    <name type="scientific">Candidatus Liptonbacteria bacterium GWB1_49_6</name>
    <dbReference type="NCBI Taxonomy" id="1798644"/>
    <lineage>
        <taxon>Bacteria</taxon>
        <taxon>Candidatus Liptoniibacteriota</taxon>
    </lineage>
</organism>
<evidence type="ECO:0000313" key="2">
    <source>
        <dbReference type="Proteomes" id="UP000176648"/>
    </source>
</evidence>
<evidence type="ECO:0000313" key="1">
    <source>
        <dbReference type="EMBL" id="OGY96469.1"/>
    </source>
</evidence>